<accession>A0A2A7B6S8</accession>
<protein>
    <submittedName>
        <fullName evidence="1">Phage portal protein</fullName>
    </submittedName>
</protein>
<sequence length="417" mass="47430">MSFSEKVKEFFGFQKSEGLKLPAQHVDETNVPINASAVKTSLADWMTCWEEYRLRDLAFNCCVNLIAKAIANCEFKTFERGQAVKKDYYYMLNVEPNVNENSTAFWQKVIYRLYKNNEALILATQRGGMLNLVVADSWTKPEYFPTAENIYRQIQVGDEPYTRDLKESEAIHLVLNSADAKAVVDALYASYIKLLEASMKNHSWNAGQHMKVHVSQVNSGQDNFEELFAQRLNQQYKPFLQNDFGILPEFDGYDFQQFSESGKTGDTRDIRALVDDIFSFTARGFGIPPVLVQGEVAGISDVVTHWLTTCIDPLAAQISEELNRKLYGRRVWQRGDRVNVDTSTIQHFDILSNADKIEKIVESAAWSINELREKVGDSTITEDWANIHWMTKNIATVEAIARNAATEANKKEDKNSA</sequence>
<name>A0A2A7B6S8_9FIRM</name>
<comment type="caution">
    <text evidence="1">The sequence shown here is derived from an EMBL/GenBank/DDBJ whole genome shotgun (WGS) entry which is preliminary data.</text>
</comment>
<reference evidence="1 2" key="1">
    <citation type="journal article" date="2017" name="Front. Microbiol.">
        <title>New Insights into the Diversity of the Genus Faecalibacterium.</title>
        <authorList>
            <person name="Benevides L."/>
            <person name="Burman S."/>
            <person name="Martin R."/>
            <person name="Robert V."/>
            <person name="Thomas M."/>
            <person name="Miquel S."/>
            <person name="Chain F."/>
            <person name="Sokol H."/>
            <person name="Bermudez-Humaran L.G."/>
            <person name="Morrison M."/>
            <person name="Langella P."/>
            <person name="Azevedo V.A."/>
            <person name="Chatel J.M."/>
            <person name="Soares S."/>
        </authorList>
    </citation>
    <scope>NUCLEOTIDE SEQUENCE [LARGE SCALE GENOMIC DNA]</scope>
    <source>
        <strain evidence="1 2">AHMP21</strain>
    </source>
</reference>
<proteinExistence type="predicted"/>
<dbReference type="NCBIfam" id="TIGR01537">
    <property type="entry name" value="portal_HK97"/>
    <property type="match status" value="1"/>
</dbReference>
<dbReference type="AlphaFoldDB" id="A0A2A7B6S8"/>
<organism evidence="1 2">
    <name type="scientific">Faecalibacterium prausnitzii</name>
    <dbReference type="NCBI Taxonomy" id="853"/>
    <lineage>
        <taxon>Bacteria</taxon>
        <taxon>Bacillati</taxon>
        <taxon>Bacillota</taxon>
        <taxon>Clostridia</taxon>
        <taxon>Eubacteriales</taxon>
        <taxon>Oscillospiraceae</taxon>
        <taxon>Faecalibacterium</taxon>
    </lineage>
</organism>
<dbReference type="OrthoDB" id="395750at2"/>
<gene>
    <name evidence="1" type="ORF">CHR60_09920</name>
</gene>
<evidence type="ECO:0000313" key="2">
    <source>
        <dbReference type="Proteomes" id="UP000220904"/>
    </source>
</evidence>
<evidence type="ECO:0000313" key="1">
    <source>
        <dbReference type="EMBL" id="PDX87018.1"/>
    </source>
</evidence>
<dbReference type="Pfam" id="PF04860">
    <property type="entry name" value="Phage_portal"/>
    <property type="match status" value="1"/>
</dbReference>
<dbReference type="EMBL" id="NOUV01000014">
    <property type="protein sequence ID" value="PDX87018.1"/>
    <property type="molecule type" value="Genomic_DNA"/>
</dbReference>
<dbReference type="InterPro" id="IPR006944">
    <property type="entry name" value="Phage/GTA_portal"/>
</dbReference>
<dbReference type="RefSeq" id="WP_097792840.1">
    <property type="nucleotide sequence ID" value="NZ_NOUV01000014.1"/>
</dbReference>
<dbReference type="Proteomes" id="UP000220904">
    <property type="component" value="Unassembled WGS sequence"/>
</dbReference>
<dbReference type="InterPro" id="IPR006427">
    <property type="entry name" value="Portal_HK97"/>
</dbReference>